<dbReference type="Proteomes" id="UP000324896">
    <property type="component" value="Unassembled WGS sequence"/>
</dbReference>
<reference evidence="1 2" key="1">
    <citation type="submission" date="2016-10" db="EMBL/GenBank/DDBJ databases">
        <authorList>
            <person name="Varghese N."/>
            <person name="Submissions S."/>
        </authorList>
    </citation>
    <scope>NUCLEOTIDE SEQUENCE [LARGE SCALE GENOMIC DNA]</scope>
    <source>
        <strain evidence="1 2">WG10</strain>
    </source>
</reference>
<gene>
    <name evidence="1" type="ORF">SAMN04488597_1427</name>
</gene>
<name>A0A1G6TEC1_9FIRM</name>
<sequence length="296" mass="35130">MSRSRFEMMNIIKKEMINEFDEKFNRGDIVLFKDINNLLKYNKLFSILPKATRVKDLINFLVENDILIPFKHQISKSQLTPKYAFREIHKYKTPLKLRGKSFLSHYTAMYLHNLTENIPKNVYTNQEQSKKLSNKSYDLQQKNIDRAFSKPMRKTNHIVFFDDFNAYMLNGKNTEKLGITEIEVEGENLPITDIERTLLDVSIRPGYGGGVEEILEAYINAKGQISINRLLAYLRKMDYIYPYHQVLGFYLEKAGYKESQLKILDGMDIEYDFYLNYNMKNPSFSERWKLYYPQHL</sequence>
<dbReference type="RefSeq" id="WP_149796984.1">
    <property type="nucleotide sequence ID" value="NZ_FMYT01000042.1"/>
</dbReference>
<dbReference type="EMBL" id="FMYT01000042">
    <property type="protein sequence ID" value="SDD27204.1"/>
    <property type="molecule type" value="Genomic_DNA"/>
</dbReference>
<accession>A0A1G6TEC1</accession>
<proteinExistence type="predicted"/>
<evidence type="ECO:0000313" key="2">
    <source>
        <dbReference type="Proteomes" id="UP000324896"/>
    </source>
</evidence>
<protein>
    <recommendedName>
        <fullName evidence="3">AbiEi antitoxin C-terminal domain-containing protein</fullName>
    </recommendedName>
</protein>
<evidence type="ECO:0000313" key="1">
    <source>
        <dbReference type="EMBL" id="SDD27204.1"/>
    </source>
</evidence>
<dbReference type="AlphaFoldDB" id="A0A1G6TEC1"/>
<evidence type="ECO:0008006" key="3">
    <source>
        <dbReference type="Google" id="ProtNLM"/>
    </source>
</evidence>
<organism evidence="1 2">
    <name type="scientific">Halanaerobium congolense</name>
    <dbReference type="NCBI Taxonomy" id="54121"/>
    <lineage>
        <taxon>Bacteria</taxon>
        <taxon>Bacillati</taxon>
        <taxon>Bacillota</taxon>
        <taxon>Clostridia</taxon>
        <taxon>Halanaerobiales</taxon>
        <taxon>Halanaerobiaceae</taxon>
        <taxon>Halanaerobium</taxon>
    </lineage>
</organism>